<reference evidence="1 2" key="1">
    <citation type="submission" date="2021-10" db="EMBL/GenBank/DDBJ databases">
        <title>Streptomyces gossypii sp. nov., isolated from soil collected from cotton field.</title>
        <authorList>
            <person name="Ge X."/>
            <person name="Chen X."/>
            <person name="Liu W."/>
        </authorList>
    </citation>
    <scope>NUCLEOTIDE SEQUENCE [LARGE SCALE GENOMIC DNA]</scope>
    <source>
        <strain evidence="1 2">N2-109</strain>
    </source>
</reference>
<dbReference type="InterPro" id="IPR006748">
    <property type="entry name" value="NH2Glyco/OHUrea_AB-resist_kin"/>
</dbReference>
<evidence type="ECO:0000313" key="1">
    <source>
        <dbReference type="EMBL" id="MCT2594821.1"/>
    </source>
</evidence>
<evidence type="ECO:0000313" key="2">
    <source>
        <dbReference type="Proteomes" id="UP001156389"/>
    </source>
</evidence>
<organism evidence="1 2">
    <name type="scientific">Streptomyces gossypii</name>
    <dbReference type="NCBI Taxonomy" id="2883101"/>
    <lineage>
        <taxon>Bacteria</taxon>
        <taxon>Bacillati</taxon>
        <taxon>Actinomycetota</taxon>
        <taxon>Actinomycetes</taxon>
        <taxon>Kitasatosporales</taxon>
        <taxon>Streptomycetaceae</taxon>
        <taxon>Streptomyces</taxon>
    </lineage>
</organism>
<keyword evidence="2" id="KW-1185">Reference proteome</keyword>
<gene>
    <name evidence="1" type="ORF">LHJ74_33760</name>
</gene>
<name>A0ABT2K492_9ACTN</name>
<dbReference type="Pfam" id="PF04655">
    <property type="entry name" value="APH_6_hur"/>
    <property type="match status" value="1"/>
</dbReference>
<accession>A0ABT2K492</accession>
<dbReference type="SUPFAM" id="SSF56112">
    <property type="entry name" value="Protein kinase-like (PK-like)"/>
    <property type="match status" value="1"/>
</dbReference>
<dbReference type="RefSeq" id="WP_260222193.1">
    <property type="nucleotide sequence ID" value="NZ_JAJAGO010000030.1"/>
</dbReference>
<sequence length="305" mass="32638">MPPVLPLDPPQRLVHSLEGRPNGAAAADWLTALPRLLEQMLEEWDLTAERVVSPGGRSSLIVLVRLPDGTPGTLKLTAPGSSATLEQAALAHWDGWGAVRVLRSRTCDGALLLERLHGEVSLRSLPETQAMLEAASAVRRLWVAPPEGHGFGTVEKHTAAAADTLLAQAPAEVAPLVDEALALRASLVAGAPEAVLLHGDFRQGAVLAAGGERAQWLAVGPEPLIGERAFDLARLVRDRLHDLLASAGAPAVTRRRIHRLADSLEVDRERLRGWTLYRAVESGVRNLSRGSRADGEALLEFAGWV</sequence>
<dbReference type="EMBL" id="JAJAGO010000030">
    <property type="protein sequence ID" value="MCT2594821.1"/>
    <property type="molecule type" value="Genomic_DNA"/>
</dbReference>
<protein>
    <submittedName>
        <fullName evidence="1">Aminoglycoside phosphotransferase family protein</fullName>
    </submittedName>
</protein>
<dbReference type="InterPro" id="IPR011009">
    <property type="entry name" value="Kinase-like_dom_sf"/>
</dbReference>
<dbReference type="Proteomes" id="UP001156389">
    <property type="component" value="Unassembled WGS sequence"/>
</dbReference>
<comment type="caution">
    <text evidence="1">The sequence shown here is derived from an EMBL/GenBank/DDBJ whole genome shotgun (WGS) entry which is preliminary data.</text>
</comment>
<proteinExistence type="predicted"/>